<comment type="caution">
    <text evidence="5">The sequence shown here is derived from an EMBL/GenBank/DDBJ whole genome shotgun (WGS) entry which is preliminary data.</text>
</comment>
<name>A0ABS8D189_9NEIS</name>
<dbReference type="Gene3D" id="3.10.580.10">
    <property type="entry name" value="CBS-domain"/>
    <property type="match status" value="1"/>
</dbReference>
<evidence type="ECO:0000256" key="2">
    <source>
        <dbReference type="PROSITE-ProRule" id="PRU00703"/>
    </source>
</evidence>
<dbReference type="PANTHER" id="PTHR43080">
    <property type="entry name" value="CBS DOMAIN-CONTAINING PROTEIN CBSX3, MITOCHONDRIAL"/>
    <property type="match status" value="1"/>
</dbReference>
<dbReference type="SUPFAM" id="SSF51206">
    <property type="entry name" value="cAMP-binding domain-like"/>
    <property type="match status" value="1"/>
</dbReference>
<dbReference type="PANTHER" id="PTHR43080:SF2">
    <property type="entry name" value="CBS DOMAIN-CONTAINING PROTEIN"/>
    <property type="match status" value="1"/>
</dbReference>
<reference evidence="5" key="1">
    <citation type="submission" date="2021-10" db="EMBL/GenBank/DDBJ databases">
        <title>The complete genome sequence of Leeia sp. TBRC 13508.</title>
        <authorList>
            <person name="Charoenyingcharoen P."/>
            <person name="Yukphan P."/>
        </authorList>
    </citation>
    <scope>NUCLEOTIDE SEQUENCE</scope>
    <source>
        <strain evidence="5">TBRC 13508</strain>
    </source>
</reference>
<dbReference type="InterPro" id="IPR051257">
    <property type="entry name" value="Diverse_CBS-Domain"/>
</dbReference>
<dbReference type="InterPro" id="IPR018490">
    <property type="entry name" value="cNMP-bd_dom_sf"/>
</dbReference>
<dbReference type="InterPro" id="IPR014710">
    <property type="entry name" value="RmlC-like_jellyroll"/>
</dbReference>
<keyword evidence="1 2" id="KW-0129">CBS domain</keyword>
<dbReference type="SMART" id="SM00116">
    <property type="entry name" value="CBS"/>
    <property type="match status" value="2"/>
</dbReference>
<evidence type="ECO:0000256" key="1">
    <source>
        <dbReference type="ARBA" id="ARBA00023122"/>
    </source>
</evidence>
<keyword evidence="6" id="KW-1185">Reference proteome</keyword>
<dbReference type="SUPFAM" id="SSF54631">
    <property type="entry name" value="CBS-domain pair"/>
    <property type="match status" value="1"/>
</dbReference>
<dbReference type="Pfam" id="PF10335">
    <property type="entry name" value="DUF294_C"/>
    <property type="match status" value="1"/>
</dbReference>
<dbReference type="Proteomes" id="UP001165395">
    <property type="component" value="Unassembled WGS sequence"/>
</dbReference>
<dbReference type="InterPro" id="IPR005105">
    <property type="entry name" value="GlnD_Uridyltrans_N"/>
</dbReference>
<dbReference type="InterPro" id="IPR000644">
    <property type="entry name" value="CBS_dom"/>
</dbReference>
<dbReference type="SMART" id="SM00100">
    <property type="entry name" value="cNMP"/>
    <property type="match status" value="1"/>
</dbReference>
<feature type="domain" description="CBS" evidence="4">
    <location>
        <begin position="164"/>
        <end position="220"/>
    </location>
</feature>
<sequence length="580" mass="64580">MTAPSLLAELARDLQQHAPFDAMPDEDIHWLIQRLGVRYFPVGSIILSAGSVPDGLFIVRRGTVKSEDTARNAALHALVHGELFPLGALLGQRPTLSTFRAETDCFCYYLAAPDFHELRAKSQRFQDFCTRRIAHLLDLSRQRLQTTYASHVVRQTLDIPLKEVAHPPITCLPHASLREVLITLRQKRIGSMVVVDAAGAAKGIFTLNDLLRITIDGVDLDTAISNHMSTKLVHLPSWHRAFDAAVTMAKHGIHHLLVIDDAQLTGVVSEKDLFGLQRVSLNQLAETIAHADAVDDFEQIQQDLNTLQQNMLAQGVTAGQLARGMVALTDPLVRRILHITKPEDIHDDIGFVWLLGDEHGRQEVSVGTAPALFLVLNDTRQEKLLMAWVDHLSEYLAAVGWSNSQIQLMKLDAVLQTIPTDARWIMGNVDIARQIQAQSSVLLLEQAPQILSTLSTQSNELNIAESAIHPKLIQQGLEVFIYISRILAALENVSATNTVERLSAVGELLRWPTETVSAWCEAFQFLWLLPLSNPRSEEGRDEVIGLNDLDVRILKEALRQARKLLEFATKRMQLESGLCL</sequence>
<dbReference type="PROSITE" id="PS51371">
    <property type="entry name" value="CBS"/>
    <property type="match status" value="2"/>
</dbReference>
<dbReference type="Pfam" id="PF00571">
    <property type="entry name" value="CBS"/>
    <property type="match status" value="2"/>
</dbReference>
<evidence type="ECO:0000313" key="6">
    <source>
        <dbReference type="Proteomes" id="UP001165395"/>
    </source>
</evidence>
<dbReference type="CDD" id="cd00038">
    <property type="entry name" value="CAP_ED"/>
    <property type="match status" value="1"/>
</dbReference>
<dbReference type="Pfam" id="PF03445">
    <property type="entry name" value="DUF294"/>
    <property type="match status" value="1"/>
</dbReference>
<proteinExistence type="predicted"/>
<dbReference type="InterPro" id="IPR018821">
    <property type="entry name" value="DUF294_put_nucleoTrafse_sb-bd"/>
</dbReference>
<dbReference type="Pfam" id="PF00027">
    <property type="entry name" value="cNMP_binding"/>
    <property type="match status" value="1"/>
</dbReference>
<dbReference type="InterPro" id="IPR046342">
    <property type="entry name" value="CBS_dom_sf"/>
</dbReference>
<gene>
    <name evidence="5" type="ORF">LIN78_00090</name>
</gene>
<evidence type="ECO:0000259" key="4">
    <source>
        <dbReference type="PROSITE" id="PS51371"/>
    </source>
</evidence>
<dbReference type="PROSITE" id="PS50042">
    <property type="entry name" value="CNMP_BINDING_3"/>
    <property type="match status" value="1"/>
</dbReference>
<evidence type="ECO:0000313" key="5">
    <source>
        <dbReference type="EMBL" id="MCB6181954.1"/>
    </source>
</evidence>
<dbReference type="InterPro" id="IPR000595">
    <property type="entry name" value="cNMP-bd_dom"/>
</dbReference>
<evidence type="ECO:0000259" key="3">
    <source>
        <dbReference type="PROSITE" id="PS50042"/>
    </source>
</evidence>
<protein>
    <submittedName>
        <fullName evidence="5">CBS domain-containing protein</fullName>
    </submittedName>
</protein>
<feature type="domain" description="Cyclic nucleotide-binding" evidence="3">
    <location>
        <begin position="19"/>
        <end position="118"/>
    </location>
</feature>
<dbReference type="Gene3D" id="2.60.120.10">
    <property type="entry name" value="Jelly Rolls"/>
    <property type="match status" value="1"/>
</dbReference>
<dbReference type="EMBL" id="JAJBZT010000001">
    <property type="protein sequence ID" value="MCB6181954.1"/>
    <property type="molecule type" value="Genomic_DNA"/>
</dbReference>
<dbReference type="RefSeq" id="WP_227177301.1">
    <property type="nucleotide sequence ID" value="NZ_JAJBZT010000001.1"/>
</dbReference>
<feature type="domain" description="CBS" evidence="4">
    <location>
        <begin position="228"/>
        <end position="286"/>
    </location>
</feature>
<accession>A0ABS8D189</accession>
<organism evidence="5 6">
    <name type="scientific">Leeia speluncae</name>
    <dbReference type="NCBI Taxonomy" id="2884804"/>
    <lineage>
        <taxon>Bacteria</taxon>
        <taxon>Pseudomonadati</taxon>
        <taxon>Pseudomonadota</taxon>
        <taxon>Betaproteobacteria</taxon>
        <taxon>Neisseriales</taxon>
        <taxon>Leeiaceae</taxon>
        <taxon>Leeia</taxon>
    </lineage>
</organism>